<evidence type="ECO:0000259" key="1">
    <source>
        <dbReference type="Pfam" id="PF00144"/>
    </source>
</evidence>
<gene>
    <name evidence="2" type="ORF">ELAC_0580</name>
</gene>
<proteinExistence type="predicted"/>
<dbReference type="EMBL" id="CWGJ01000010">
    <property type="protein sequence ID" value="CRX37935.1"/>
    <property type="molecule type" value="Genomic_DNA"/>
</dbReference>
<dbReference type="AlphaFoldDB" id="A0A0H5E3Z2"/>
<evidence type="ECO:0000313" key="2">
    <source>
        <dbReference type="EMBL" id="CRX37935.1"/>
    </source>
</evidence>
<sequence length="513" mass="56908">MKALILTLGLLAGSLTLTDEDQTAKRRGVEQGLRQKVLITGHPAEKMDLVKRMEYYKVPGVSIAVINEGKIEWTQGYGRFGVEPDSPLVTTQTLFQAGSISKPLTAFGALLLVEQGKLSLDDDVNRYLKKWQVPENEFTSTEKVTLRRLLSHTAGTNVSGFPGYSIKDQLPTTLEVLEGKKPLVNTEPVTVIAKPGSALRYSGGGTTIVQLLIEEITGEKFELWMQTHVLRPLGMVESTFKQPLPLADARYAAYGHHLGGVKVEGNWHLYPEMGAAGLWTTSRDLARFVTYIQTVLNGRPGPLLSESTITTMLQRQRAGGQETDAGLGFFLQNYGKDLIFAHGGQDAGFIARLYAYAYQGKGVVILMNNDAGWPLMEEITNSIADSYQWPNNEPIEKKTTPLDFLRLNELTGKYTSKEGTIEIKTLGTELYIDMNNGVAPLRLRHFGNCVFFIQEDDVNVDFHGCEGQPQILTITDPKGNKTVYNKICIRRGGFGSFSPRLLPLYQNCLKIWV</sequence>
<dbReference type="OrthoDB" id="9797709at2"/>
<dbReference type="Proteomes" id="UP000220251">
    <property type="component" value="Unassembled WGS sequence"/>
</dbReference>
<feature type="domain" description="Beta-lactamase-related" evidence="1">
    <location>
        <begin position="51"/>
        <end position="372"/>
    </location>
</feature>
<evidence type="ECO:0000313" key="3">
    <source>
        <dbReference type="Proteomes" id="UP000220251"/>
    </source>
</evidence>
<dbReference type="PANTHER" id="PTHR46825:SF12">
    <property type="entry name" value="PENICILLIN-BINDING PROTEIN 4"/>
    <property type="match status" value="1"/>
</dbReference>
<dbReference type="Pfam" id="PF00144">
    <property type="entry name" value="Beta-lactamase"/>
    <property type="match status" value="1"/>
</dbReference>
<accession>A0A0H5E3Z2</accession>
<dbReference type="PANTHER" id="PTHR46825">
    <property type="entry name" value="D-ALANYL-D-ALANINE-CARBOXYPEPTIDASE/ENDOPEPTIDASE AMPH"/>
    <property type="match status" value="1"/>
</dbReference>
<name>A0A0H5E3Z2_9BACT</name>
<dbReference type="Gene3D" id="3.40.710.10">
    <property type="entry name" value="DD-peptidase/beta-lactamase superfamily"/>
    <property type="match status" value="1"/>
</dbReference>
<protein>
    <submittedName>
        <fullName evidence="2">Beta-lactamase</fullName>
    </submittedName>
</protein>
<dbReference type="InterPro" id="IPR050491">
    <property type="entry name" value="AmpC-like"/>
</dbReference>
<dbReference type="InterPro" id="IPR012338">
    <property type="entry name" value="Beta-lactam/transpept-like"/>
</dbReference>
<dbReference type="SUPFAM" id="SSF56601">
    <property type="entry name" value="beta-lactamase/transpeptidase-like"/>
    <property type="match status" value="1"/>
</dbReference>
<dbReference type="InterPro" id="IPR001466">
    <property type="entry name" value="Beta-lactam-related"/>
</dbReference>
<keyword evidence="3" id="KW-1185">Reference proteome</keyword>
<dbReference type="RefSeq" id="WP_098037797.1">
    <property type="nucleotide sequence ID" value="NZ_CWGJ01000010.1"/>
</dbReference>
<reference evidence="3" key="1">
    <citation type="submission" date="2015-06" db="EMBL/GenBank/DDBJ databases">
        <authorList>
            <person name="Bertelli C."/>
        </authorList>
    </citation>
    <scope>NUCLEOTIDE SEQUENCE [LARGE SCALE GENOMIC DNA]</scope>
    <source>
        <strain evidence="3">CRIB-30</strain>
    </source>
</reference>
<organism evidence="2 3">
    <name type="scientific">Estrella lausannensis</name>
    <dbReference type="NCBI Taxonomy" id="483423"/>
    <lineage>
        <taxon>Bacteria</taxon>
        <taxon>Pseudomonadati</taxon>
        <taxon>Chlamydiota</taxon>
        <taxon>Chlamydiia</taxon>
        <taxon>Parachlamydiales</taxon>
        <taxon>Candidatus Criblamydiaceae</taxon>
        <taxon>Estrella</taxon>
    </lineage>
</organism>